<reference evidence="7 8" key="1">
    <citation type="journal article" date="2013" name="Front. Plant Sci.">
        <title>The Reference Genome of the Halophytic Plant Eutrema salsugineum.</title>
        <authorList>
            <person name="Yang R."/>
            <person name="Jarvis D.E."/>
            <person name="Chen H."/>
            <person name="Beilstein M.A."/>
            <person name="Grimwood J."/>
            <person name="Jenkins J."/>
            <person name="Shu S."/>
            <person name="Prochnik S."/>
            <person name="Xin M."/>
            <person name="Ma C."/>
            <person name="Schmutz J."/>
            <person name="Wing R.A."/>
            <person name="Mitchell-Olds T."/>
            <person name="Schumaker K.S."/>
            <person name="Wang X."/>
        </authorList>
    </citation>
    <scope>NUCLEOTIDE SEQUENCE [LARGE SCALE GENOMIC DNA]</scope>
</reference>
<gene>
    <name evidence="7" type="ORF">EUTSA_v10015293mg</name>
</gene>
<dbReference type="GO" id="GO:0005576">
    <property type="term" value="C:extracellular region"/>
    <property type="evidence" value="ECO:0007669"/>
    <property type="project" value="UniProtKB-SubCell"/>
</dbReference>
<evidence type="ECO:0000313" key="7">
    <source>
        <dbReference type="EMBL" id="ESQ43394.1"/>
    </source>
</evidence>
<name>V4LI18_EUTSA</name>
<dbReference type="Pfam" id="PF05938">
    <property type="entry name" value="Self-incomp_S1"/>
    <property type="match status" value="1"/>
</dbReference>
<dbReference type="EMBL" id="KI517464">
    <property type="protein sequence ID" value="ESQ43394.1"/>
    <property type="molecule type" value="Genomic_DNA"/>
</dbReference>
<dbReference type="PANTHER" id="PTHR31232">
    <property type="match status" value="1"/>
</dbReference>
<evidence type="ECO:0000256" key="5">
    <source>
        <dbReference type="ARBA" id="ARBA00022729"/>
    </source>
</evidence>
<comment type="subcellular location">
    <subcellularLocation>
        <location evidence="1 6">Secreted</location>
    </subcellularLocation>
</comment>
<evidence type="ECO:0000256" key="1">
    <source>
        <dbReference type="ARBA" id="ARBA00004613"/>
    </source>
</evidence>
<feature type="signal peptide" evidence="6">
    <location>
        <begin position="1"/>
        <end position="20"/>
    </location>
</feature>
<proteinExistence type="inferred from homology"/>
<sequence length="138" mass="16258">MNHLIAYMLVITMCFALNEAFIKCPDNYIEIRNELGPGRALQYHCRSKDNDLGVKYIQQGDPLKRYHFGEKIGSRTLWRCVFKQGLWMQYSADFVAYRGGNARRCAQERQWVGRVDGVYLSREQGIPPVFRFRWNKTN</sequence>
<evidence type="ECO:0000256" key="3">
    <source>
        <dbReference type="ARBA" id="ARBA00022471"/>
    </source>
</evidence>
<evidence type="ECO:0000256" key="6">
    <source>
        <dbReference type="RuleBase" id="RU367044"/>
    </source>
</evidence>
<dbReference type="InterPro" id="IPR010264">
    <property type="entry name" value="Self-incomp_S1"/>
</dbReference>
<dbReference type="Proteomes" id="UP000030689">
    <property type="component" value="Unassembled WGS sequence"/>
</dbReference>
<evidence type="ECO:0000313" key="8">
    <source>
        <dbReference type="Proteomes" id="UP000030689"/>
    </source>
</evidence>
<keyword evidence="8" id="KW-1185">Reference proteome</keyword>
<feature type="chain" id="PRO_5025096606" description="S-protein homolog" evidence="6">
    <location>
        <begin position="21"/>
        <end position="138"/>
    </location>
</feature>
<dbReference type="Gramene" id="ESQ43394">
    <property type="protein sequence ID" value="ESQ43394"/>
    <property type="gene ID" value="EUTSA_v10015293mg"/>
</dbReference>
<dbReference type="KEGG" id="eus:EUTSA_v10015293mg"/>
<dbReference type="PANTHER" id="PTHR31232:SF113">
    <property type="entry name" value="S-PROTEIN HOMOLOG-RELATED"/>
    <property type="match status" value="1"/>
</dbReference>
<protein>
    <recommendedName>
        <fullName evidence="6">S-protein homolog</fullName>
    </recommendedName>
</protein>
<comment type="similarity">
    <text evidence="2 6">Belongs to the plant self-incompatibility (S1) protein family.</text>
</comment>
<keyword evidence="5 6" id="KW-0732">Signal</keyword>
<dbReference type="AlphaFoldDB" id="V4LI18"/>
<organism evidence="7 8">
    <name type="scientific">Eutrema salsugineum</name>
    <name type="common">Saltwater cress</name>
    <name type="synonym">Sisymbrium salsugineum</name>
    <dbReference type="NCBI Taxonomy" id="72664"/>
    <lineage>
        <taxon>Eukaryota</taxon>
        <taxon>Viridiplantae</taxon>
        <taxon>Streptophyta</taxon>
        <taxon>Embryophyta</taxon>
        <taxon>Tracheophyta</taxon>
        <taxon>Spermatophyta</taxon>
        <taxon>Magnoliopsida</taxon>
        <taxon>eudicotyledons</taxon>
        <taxon>Gunneridae</taxon>
        <taxon>Pentapetalae</taxon>
        <taxon>rosids</taxon>
        <taxon>malvids</taxon>
        <taxon>Brassicales</taxon>
        <taxon>Brassicaceae</taxon>
        <taxon>Eutremeae</taxon>
        <taxon>Eutrema</taxon>
    </lineage>
</organism>
<dbReference type="GO" id="GO:0060320">
    <property type="term" value="P:rejection of self pollen"/>
    <property type="evidence" value="ECO:0007669"/>
    <property type="project" value="UniProtKB-KW"/>
</dbReference>
<keyword evidence="4 6" id="KW-0964">Secreted</keyword>
<keyword evidence="3 6" id="KW-0713">Self-incompatibility</keyword>
<evidence type="ECO:0000256" key="4">
    <source>
        <dbReference type="ARBA" id="ARBA00022525"/>
    </source>
</evidence>
<dbReference type="OMA" id="NICGQTR"/>
<accession>V4LI18</accession>
<evidence type="ECO:0000256" key="2">
    <source>
        <dbReference type="ARBA" id="ARBA00005581"/>
    </source>
</evidence>